<dbReference type="GeneID" id="19465885"/>
<reference evidence="2 3" key="1">
    <citation type="journal article" date="2013" name="BMC Genomics">
        <title>Genomics-driven discovery of the pneumocandin biosynthetic gene cluster in the fungus Glarea lozoyensis.</title>
        <authorList>
            <person name="Chen L."/>
            <person name="Yue Q."/>
            <person name="Zhang X."/>
            <person name="Xiang M."/>
            <person name="Wang C."/>
            <person name="Li S."/>
            <person name="Che Y."/>
            <person name="Ortiz-Lopez F.J."/>
            <person name="Bills G.F."/>
            <person name="Liu X."/>
            <person name="An Z."/>
        </authorList>
    </citation>
    <scope>NUCLEOTIDE SEQUENCE [LARGE SCALE GENOMIC DNA]</scope>
    <source>
        <strain evidence="3">ATCC 20868 / MF5171</strain>
    </source>
</reference>
<dbReference type="EMBL" id="KE145357">
    <property type="protein sequence ID" value="EPE33819.1"/>
    <property type="molecule type" value="Genomic_DNA"/>
</dbReference>
<dbReference type="Proteomes" id="UP000016922">
    <property type="component" value="Unassembled WGS sequence"/>
</dbReference>
<gene>
    <name evidence="2" type="ORF">GLAREA_06832</name>
</gene>
<dbReference type="HOGENOM" id="CLU_1586636_0_0_1"/>
<feature type="compositionally biased region" description="Polar residues" evidence="1">
    <location>
        <begin position="51"/>
        <end position="61"/>
    </location>
</feature>
<proteinExistence type="predicted"/>
<evidence type="ECO:0000313" key="3">
    <source>
        <dbReference type="Proteomes" id="UP000016922"/>
    </source>
</evidence>
<dbReference type="RefSeq" id="XP_008078971.1">
    <property type="nucleotide sequence ID" value="XM_008080780.1"/>
</dbReference>
<evidence type="ECO:0000313" key="2">
    <source>
        <dbReference type="EMBL" id="EPE33819.1"/>
    </source>
</evidence>
<protein>
    <submittedName>
        <fullName evidence="2">Uncharacterized protein</fullName>
    </submittedName>
</protein>
<feature type="compositionally biased region" description="Polar residues" evidence="1">
    <location>
        <begin position="133"/>
        <end position="143"/>
    </location>
</feature>
<feature type="region of interest" description="Disordered" evidence="1">
    <location>
        <begin position="1"/>
        <end position="70"/>
    </location>
</feature>
<evidence type="ECO:0000256" key="1">
    <source>
        <dbReference type="SAM" id="MobiDB-lite"/>
    </source>
</evidence>
<keyword evidence="3" id="KW-1185">Reference proteome</keyword>
<dbReference type="AlphaFoldDB" id="S3D9N1"/>
<name>S3D9N1_GLAL2</name>
<organism evidence="2 3">
    <name type="scientific">Glarea lozoyensis (strain ATCC 20868 / MF5171)</name>
    <dbReference type="NCBI Taxonomy" id="1116229"/>
    <lineage>
        <taxon>Eukaryota</taxon>
        <taxon>Fungi</taxon>
        <taxon>Dikarya</taxon>
        <taxon>Ascomycota</taxon>
        <taxon>Pezizomycotina</taxon>
        <taxon>Leotiomycetes</taxon>
        <taxon>Helotiales</taxon>
        <taxon>Helotiaceae</taxon>
        <taxon>Glarea</taxon>
    </lineage>
</organism>
<sequence length="168" mass="18347">MSNQGQPRLPYDPVREAANNPRGESSSSATLYPDIDDQFGAGHGMDKLNSAPPSNIQQNQRRPGGMIPSFAEFQKKAEKLSKQENPEHMIQDPGLRERAFSCEVKSQSENRVQKKLKARNSMTAGVMAEKDILNTNNRTNAGASTADEGAISETKAKPGDMPPPPRPM</sequence>
<dbReference type="KEGG" id="glz:GLAREA_06832"/>
<accession>S3D9N1</accession>
<feature type="region of interest" description="Disordered" evidence="1">
    <location>
        <begin position="111"/>
        <end position="168"/>
    </location>
</feature>